<dbReference type="Proteomes" id="UP000722485">
    <property type="component" value="Unassembled WGS sequence"/>
</dbReference>
<dbReference type="AlphaFoldDB" id="A0A9P5GZ14"/>
<gene>
    <name evidence="2" type="ORF">G7Z17_g12437</name>
</gene>
<keyword evidence="1" id="KW-0472">Membrane</keyword>
<proteinExistence type="predicted"/>
<protein>
    <submittedName>
        <fullName evidence="2">Uncharacterized protein</fullName>
    </submittedName>
</protein>
<accession>A0A9P5GZ14</accession>
<keyword evidence="1" id="KW-1133">Transmembrane helix</keyword>
<evidence type="ECO:0000256" key="1">
    <source>
        <dbReference type="SAM" id="Phobius"/>
    </source>
</evidence>
<comment type="caution">
    <text evidence="2">The sequence shown here is derived from an EMBL/GenBank/DDBJ whole genome shotgun (WGS) entry which is preliminary data.</text>
</comment>
<evidence type="ECO:0000313" key="3">
    <source>
        <dbReference type="Proteomes" id="UP000722485"/>
    </source>
</evidence>
<keyword evidence="1" id="KW-0812">Transmembrane</keyword>
<dbReference type="EMBL" id="JAANBB010000562">
    <property type="protein sequence ID" value="KAF7539359.1"/>
    <property type="molecule type" value="Genomic_DNA"/>
</dbReference>
<organism evidence="2 3">
    <name type="scientific">Cylindrodendrum hubeiense</name>
    <dbReference type="NCBI Taxonomy" id="595255"/>
    <lineage>
        <taxon>Eukaryota</taxon>
        <taxon>Fungi</taxon>
        <taxon>Dikarya</taxon>
        <taxon>Ascomycota</taxon>
        <taxon>Pezizomycotina</taxon>
        <taxon>Sordariomycetes</taxon>
        <taxon>Hypocreomycetidae</taxon>
        <taxon>Hypocreales</taxon>
        <taxon>Nectriaceae</taxon>
        <taxon>Cylindrodendrum</taxon>
    </lineage>
</organism>
<evidence type="ECO:0000313" key="2">
    <source>
        <dbReference type="EMBL" id="KAF7539359.1"/>
    </source>
</evidence>
<feature type="transmembrane region" description="Helical" evidence="1">
    <location>
        <begin position="40"/>
        <end position="60"/>
    </location>
</feature>
<name>A0A9P5GZ14_9HYPO</name>
<sequence>MESAASTLARALLHLRNHDENPENGHGVTTGEKAVTTGTIVSISFMIGMPIVAFLTYLAVKSYKARRLQRDVEQGHIELEVRDGQDGRNAV</sequence>
<keyword evidence="3" id="KW-1185">Reference proteome</keyword>
<reference evidence="2" key="1">
    <citation type="submission" date="2020-03" db="EMBL/GenBank/DDBJ databases">
        <title>Draft Genome Sequence of Cylindrodendrum hubeiense.</title>
        <authorList>
            <person name="Buettner E."/>
            <person name="Kellner H."/>
        </authorList>
    </citation>
    <scope>NUCLEOTIDE SEQUENCE</scope>
    <source>
        <strain evidence="2">IHI 201604</strain>
    </source>
</reference>